<accession>A0A516SGN5</accession>
<dbReference type="EMBL" id="CP041730">
    <property type="protein sequence ID" value="QDQ27292.1"/>
    <property type="molecule type" value="Genomic_DNA"/>
</dbReference>
<keyword evidence="2" id="KW-1185">Reference proteome</keyword>
<evidence type="ECO:0000313" key="2">
    <source>
        <dbReference type="Proteomes" id="UP000317550"/>
    </source>
</evidence>
<evidence type="ECO:0000313" key="1">
    <source>
        <dbReference type="EMBL" id="QDQ27292.1"/>
    </source>
</evidence>
<sequence length="64" mass="7352">MNPTQLFIAESQEVIDKSRREGVVVFDDGPYERLVQALCSDLDEEIEQAGGVDLWREKQEVITR</sequence>
<name>A0A516SGN5_9NEIS</name>
<gene>
    <name evidence="1" type="ORF">FNU76_13475</name>
</gene>
<proteinExistence type="predicted"/>
<dbReference type="Proteomes" id="UP000317550">
    <property type="component" value="Chromosome"/>
</dbReference>
<dbReference type="KEGG" id="cari:FNU76_13475"/>
<reference evidence="2" key="1">
    <citation type="submission" date="2019-07" db="EMBL/GenBank/DDBJ databases">
        <title>Chitinimonas sp. nov., isolated from Ny-Alesund, arctica soil.</title>
        <authorList>
            <person name="Xu Q."/>
            <person name="Peng F."/>
        </authorList>
    </citation>
    <scope>NUCLEOTIDE SEQUENCE [LARGE SCALE GENOMIC DNA]</scope>
    <source>
        <strain evidence="2">R3-44</strain>
    </source>
</reference>
<dbReference type="RefSeq" id="WP_144278685.1">
    <property type="nucleotide sequence ID" value="NZ_CP041730.1"/>
</dbReference>
<organism evidence="1 2">
    <name type="scientific">Chitinimonas arctica</name>
    <dbReference type="NCBI Taxonomy" id="2594795"/>
    <lineage>
        <taxon>Bacteria</taxon>
        <taxon>Pseudomonadati</taxon>
        <taxon>Pseudomonadota</taxon>
        <taxon>Betaproteobacteria</taxon>
        <taxon>Neisseriales</taxon>
        <taxon>Chitinibacteraceae</taxon>
        <taxon>Chitinimonas</taxon>
    </lineage>
</organism>
<protein>
    <submittedName>
        <fullName evidence="1">Uncharacterized protein</fullName>
    </submittedName>
</protein>
<dbReference type="AlphaFoldDB" id="A0A516SGN5"/>